<evidence type="ECO:0000313" key="3">
    <source>
        <dbReference type="Proteomes" id="UP001153069"/>
    </source>
</evidence>
<gene>
    <name evidence="2" type="ORF">SEMRO_616_G175910.1</name>
</gene>
<dbReference type="OrthoDB" id="45957at2759"/>
<dbReference type="EMBL" id="CAICTM010000615">
    <property type="protein sequence ID" value="CAB9513823.1"/>
    <property type="molecule type" value="Genomic_DNA"/>
</dbReference>
<dbReference type="Proteomes" id="UP001153069">
    <property type="component" value="Unassembled WGS sequence"/>
</dbReference>
<dbReference type="AlphaFoldDB" id="A0A9N8HKG9"/>
<organism evidence="2 3">
    <name type="scientific">Seminavis robusta</name>
    <dbReference type="NCBI Taxonomy" id="568900"/>
    <lineage>
        <taxon>Eukaryota</taxon>
        <taxon>Sar</taxon>
        <taxon>Stramenopiles</taxon>
        <taxon>Ochrophyta</taxon>
        <taxon>Bacillariophyta</taxon>
        <taxon>Bacillariophyceae</taxon>
        <taxon>Bacillariophycidae</taxon>
        <taxon>Naviculales</taxon>
        <taxon>Naviculaceae</taxon>
        <taxon>Seminavis</taxon>
    </lineage>
</organism>
<feature type="domain" description="DUF6824" evidence="1">
    <location>
        <begin position="141"/>
        <end position="224"/>
    </location>
</feature>
<accession>A0A9N8HKG9</accession>
<evidence type="ECO:0000313" key="2">
    <source>
        <dbReference type="EMBL" id="CAB9513823.1"/>
    </source>
</evidence>
<name>A0A9N8HKG9_9STRA</name>
<keyword evidence="3" id="KW-1185">Reference proteome</keyword>
<sequence>MANWFDNKTQAPMGWAQRLLLEQELKIRSPQNIPLAASRRVYSPLAASRRVYSPLAHLHNSGSQSPQLSPALMNKTLAQLETQAQDSRLHKLATVATSTSLALDLARKQKLRYQQQQELHQRQVQIQEQNSNCITEPSNIDVLLGRGGRSNHHVGNERFRELIRSNRPRYNDLPKHEKIKLSRAVVATIHELGGRFLEPAKDGKYYVVAPNKRAVEKTSQCLREKRADGPQKSISAAAMKAAAAIKMAAPRPTLELVRTTSGAA</sequence>
<reference evidence="2" key="1">
    <citation type="submission" date="2020-06" db="EMBL/GenBank/DDBJ databases">
        <authorList>
            <consortium name="Plant Systems Biology data submission"/>
        </authorList>
    </citation>
    <scope>NUCLEOTIDE SEQUENCE</scope>
    <source>
        <strain evidence="2">D6</strain>
    </source>
</reference>
<protein>
    <recommendedName>
        <fullName evidence="1">DUF6824 domain-containing protein</fullName>
    </recommendedName>
</protein>
<dbReference type="Pfam" id="PF20710">
    <property type="entry name" value="DUF6824"/>
    <property type="match status" value="1"/>
</dbReference>
<evidence type="ECO:0000259" key="1">
    <source>
        <dbReference type="Pfam" id="PF20710"/>
    </source>
</evidence>
<comment type="caution">
    <text evidence="2">The sequence shown here is derived from an EMBL/GenBank/DDBJ whole genome shotgun (WGS) entry which is preliminary data.</text>
</comment>
<dbReference type="InterPro" id="IPR049227">
    <property type="entry name" value="DUF6824"/>
</dbReference>
<proteinExistence type="predicted"/>